<keyword evidence="5" id="KW-0560">Oxidoreductase</keyword>
<dbReference type="SUPFAM" id="SSF51905">
    <property type="entry name" value="FAD/NAD(P)-binding domain"/>
    <property type="match status" value="1"/>
</dbReference>
<dbReference type="PANTHER" id="PTHR47356">
    <property type="entry name" value="FAD-DEPENDENT MONOOXYGENASE ASQG-RELATED"/>
    <property type="match status" value="1"/>
</dbReference>
<sequence>MADKTSKGPFKVIIVGGSIAGLTLANALEKAGIDYVLLEKRDVAPNVGQTIFVLPCTSLVLEQLGISKTLESIAIPLKTREHWAGSGKNGEAKLFCSSDELWRLYEKSQRPVRFVDRYRFLSGLYEGIKDKSRIHTREGIVSFIETENGVTVRTDQGNTFEGSILVGADGVHSETRRQLSLASQEQDPKRSKILGNGFITRYVCLTALSHNHFADEPNRPFLADGVVNNAYHEEEGLGTISCAGTANQLIWSIYIPVDQTEYPSPKYGQEDIDAFVKKYGHVKFCADYSISDVYKTKIGANMIAMEENVLPTKWHSGKRVVLVGDAVHKATANLGMGGNLCIDDVCRLVNGLVPLLKTNDAPSTQELVKVFMEYERAAKPRALFVNRASAFFCGFETMTAWYARVTKLIFPWIPSSLKMMVFSIFDGAAPNLSYLPVPPAKFVA</sequence>
<dbReference type="OrthoDB" id="2431938at2759"/>
<evidence type="ECO:0000313" key="7">
    <source>
        <dbReference type="EMBL" id="ROV98638.1"/>
    </source>
</evidence>
<dbReference type="EMBL" id="LJZO01000013">
    <property type="protein sequence ID" value="ROV98638.1"/>
    <property type="molecule type" value="Genomic_DNA"/>
</dbReference>
<dbReference type="InterPro" id="IPR002938">
    <property type="entry name" value="FAD-bd"/>
</dbReference>
<keyword evidence="3" id="KW-0285">Flavoprotein</keyword>
<evidence type="ECO:0000256" key="2">
    <source>
        <dbReference type="ARBA" id="ARBA00007992"/>
    </source>
</evidence>
<dbReference type="PANTHER" id="PTHR47356:SF2">
    <property type="entry name" value="FAD-BINDING DOMAIN-CONTAINING PROTEIN-RELATED"/>
    <property type="match status" value="1"/>
</dbReference>
<evidence type="ECO:0000259" key="6">
    <source>
        <dbReference type="Pfam" id="PF01494"/>
    </source>
</evidence>
<reference evidence="7 8" key="1">
    <citation type="submission" date="2015-09" db="EMBL/GenBank/DDBJ databases">
        <title>Host preference determinants of Valsa canker pathogens revealed by comparative genomics.</title>
        <authorList>
            <person name="Yin Z."/>
            <person name="Huang L."/>
        </authorList>
    </citation>
    <scope>NUCLEOTIDE SEQUENCE [LARGE SCALE GENOMIC DNA]</scope>
    <source>
        <strain evidence="7 8">YSFL</strain>
    </source>
</reference>
<dbReference type="STRING" id="252740.A0A423W5T2"/>
<evidence type="ECO:0000256" key="5">
    <source>
        <dbReference type="ARBA" id="ARBA00023002"/>
    </source>
</evidence>
<dbReference type="InterPro" id="IPR050562">
    <property type="entry name" value="FAD_mOase_fung"/>
</dbReference>
<dbReference type="Pfam" id="PF01494">
    <property type="entry name" value="FAD_binding_3"/>
    <property type="match status" value="1"/>
</dbReference>
<keyword evidence="4" id="KW-0274">FAD</keyword>
<comment type="similarity">
    <text evidence="2">Belongs to the paxM FAD-dependent monooxygenase family.</text>
</comment>
<dbReference type="AlphaFoldDB" id="A0A423W5T2"/>
<dbReference type="PRINTS" id="PR00420">
    <property type="entry name" value="RNGMNOXGNASE"/>
</dbReference>
<evidence type="ECO:0000256" key="4">
    <source>
        <dbReference type="ARBA" id="ARBA00022827"/>
    </source>
</evidence>
<accession>A0A423W5T2</accession>
<dbReference type="GO" id="GO:0004497">
    <property type="term" value="F:monooxygenase activity"/>
    <property type="evidence" value="ECO:0007669"/>
    <property type="project" value="InterPro"/>
</dbReference>
<dbReference type="Proteomes" id="UP000284375">
    <property type="component" value="Unassembled WGS sequence"/>
</dbReference>
<organism evidence="7 8">
    <name type="scientific">Cytospora chrysosperma</name>
    <name type="common">Cytospora canker fungus</name>
    <name type="synonym">Sphaeria chrysosperma</name>
    <dbReference type="NCBI Taxonomy" id="252740"/>
    <lineage>
        <taxon>Eukaryota</taxon>
        <taxon>Fungi</taxon>
        <taxon>Dikarya</taxon>
        <taxon>Ascomycota</taxon>
        <taxon>Pezizomycotina</taxon>
        <taxon>Sordariomycetes</taxon>
        <taxon>Sordariomycetidae</taxon>
        <taxon>Diaporthales</taxon>
        <taxon>Cytosporaceae</taxon>
        <taxon>Cytospora</taxon>
    </lineage>
</organism>
<gene>
    <name evidence="7" type="ORF">VSDG_04341</name>
</gene>
<evidence type="ECO:0000256" key="1">
    <source>
        <dbReference type="ARBA" id="ARBA00001974"/>
    </source>
</evidence>
<proteinExistence type="inferred from homology"/>
<feature type="domain" description="FAD-binding" evidence="6">
    <location>
        <begin position="11"/>
        <end position="357"/>
    </location>
</feature>
<protein>
    <recommendedName>
        <fullName evidence="6">FAD-binding domain-containing protein</fullName>
    </recommendedName>
</protein>
<comment type="cofactor">
    <cofactor evidence="1">
        <name>FAD</name>
        <dbReference type="ChEBI" id="CHEBI:57692"/>
    </cofactor>
</comment>
<comment type="caution">
    <text evidence="7">The sequence shown here is derived from an EMBL/GenBank/DDBJ whole genome shotgun (WGS) entry which is preliminary data.</text>
</comment>
<evidence type="ECO:0000313" key="8">
    <source>
        <dbReference type="Proteomes" id="UP000284375"/>
    </source>
</evidence>
<dbReference type="Gene3D" id="3.50.50.60">
    <property type="entry name" value="FAD/NAD(P)-binding domain"/>
    <property type="match status" value="1"/>
</dbReference>
<keyword evidence="8" id="KW-1185">Reference proteome</keyword>
<dbReference type="GO" id="GO:0071949">
    <property type="term" value="F:FAD binding"/>
    <property type="evidence" value="ECO:0007669"/>
    <property type="project" value="InterPro"/>
</dbReference>
<dbReference type="InterPro" id="IPR036188">
    <property type="entry name" value="FAD/NAD-bd_sf"/>
</dbReference>
<name>A0A423W5T2_CYTCH</name>
<evidence type="ECO:0000256" key="3">
    <source>
        <dbReference type="ARBA" id="ARBA00022630"/>
    </source>
</evidence>